<dbReference type="Pfam" id="PF02898">
    <property type="entry name" value="NO_synthase"/>
    <property type="match status" value="2"/>
</dbReference>
<evidence type="ECO:0000256" key="1">
    <source>
        <dbReference type="ARBA" id="ARBA00001917"/>
    </source>
</evidence>
<keyword evidence="9" id="KW-0521">NADP</keyword>
<evidence type="ECO:0000256" key="10">
    <source>
        <dbReference type="ARBA" id="ARBA00022860"/>
    </source>
</evidence>
<dbReference type="PRINTS" id="PR00369">
    <property type="entry name" value="FLAVODOXIN"/>
</dbReference>
<dbReference type="Gene3D" id="3.90.1230.10">
    <property type="entry name" value="Nitric Oxide Synthase, Chain A, domain 3"/>
    <property type="match status" value="1"/>
</dbReference>
<evidence type="ECO:0000259" key="13">
    <source>
        <dbReference type="PROSITE" id="PS50902"/>
    </source>
</evidence>
<gene>
    <name evidence="14" type="ORF">TTEB3V08_LOCUS5135</name>
</gene>
<evidence type="ECO:0000256" key="8">
    <source>
        <dbReference type="ARBA" id="ARBA00022723"/>
    </source>
</evidence>
<sequence>MFCEVWTTKGRGGEEGVHHRSGEGRVFNVGSWWSVQNFFRRRVDNMHPPAIGVTLNNYERGQSTADRLHMAAAGSSLQSQAPVCPGQICLGSVMAIPGRGTIEPRPLEQVLSQARTLLEQYYVTLKQGSDSFNDRFKQVELEVSTTGTYILTKSELLFGAKQAWRNSARCIGRIQWNKLHSYHHPAVTLAKPSVGRLKLAKVAQRNPRKVESLFLTSLWARRIWFQSAITVFPPRTSSRSDFRVWNPQLLSYAGYKNADGSIIGDPINVEFTEVCTKLGWQGEGTQWDILPLVLSSATEGPKYDWFEKLGIRWYGLPAVSGMLFDCGGVEFPAAPFNGWYMSTEIGCRDLCDPQRYNMLETVAVGMGMDTSTSVNLWKDKALVEKQGVTVVDHHTASSNFMKHMENEQRLRGGCPADWVWIVPPMSGSITPVFHQEMAMYHLKPSFDYQESAWKSHPWKEHAQSGKISVRCKKFHFKQIARAVCLTIRFYRAALLRRIKATVLYATETGKSETYAKRLTEIFNHSFNATVYCMDEFDIEQLPHESLLLIVASTFGNGDAPENGEDLYLGQPRHAEEWAPEQCRHFGEDRLSSGHPPLSWSPPQNPHLGLAWQSLHTCPNLKQFLH</sequence>
<dbReference type="SUPFAM" id="SSF52218">
    <property type="entry name" value="Flavoproteins"/>
    <property type="match status" value="1"/>
</dbReference>
<accession>A0A7R9NUU1</accession>
<dbReference type="PROSITE" id="PS50902">
    <property type="entry name" value="FLAVODOXIN_LIKE"/>
    <property type="match status" value="1"/>
</dbReference>
<dbReference type="PANTHER" id="PTHR43410:SF1">
    <property type="entry name" value="NITRIC OXIDE SYNTHASE"/>
    <property type="match status" value="1"/>
</dbReference>
<dbReference type="PANTHER" id="PTHR43410">
    <property type="entry name" value="NITRIC OXIDE SYNTHASE OXYGENASE"/>
    <property type="match status" value="1"/>
</dbReference>
<evidence type="ECO:0000313" key="14">
    <source>
        <dbReference type="EMBL" id="CAD7457127.1"/>
    </source>
</evidence>
<evidence type="ECO:0000256" key="9">
    <source>
        <dbReference type="ARBA" id="ARBA00022857"/>
    </source>
</evidence>
<proteinExistence type="inferred from homology"/>
<dbReference type="PROSITE" id="PS60001">
    <property type="entry name" value="NOS"/>
    <property type="match status" value="1"/>
</dbReference>
<keyword evidence="10" id="KW-0112">Calmodulin-binding</keyword>
<evidence type="ECO:0000256" key="12">
    <source>
        <dbReference type="ARBA" id="ARBA00023004"/>
    </source>
</evidence>
<evidence type="ECO:0000256" key="3">
    <source>
        <dbReference type="ARBA" id="ARBA00001974"/>
    </source>
</evidence>
<reference evidence="14" key="1">
    <citation type="submission" date="2020-11" db="EMBL/GenBank/DDBJ databases">
        <authorList>
            <person name="Tran Van P."/>
        </authorList>
    </citation>
    <scope>NUCLEOTIDE SEQUENCE</scope>
</reference>
<dbReference type="Gene3D" id="3.90.340.10">
    <property type="entry name" value="Nitric Oxide Synthase, Chain A, domain 1"/>
    <property type="match status" value="1"/>
</dbReference>
<name>A0A7R9NUU1_9NEOP</name>
<evidence type="ECO:0000256" key="5">
    <source>
        <dbReference type="ARBA" id="ARBA00012989"/>
    </source>
</evidence>
<dbReference type="Gene3D" id="3.40.50.360">
    <property type="match status" value="1"/>
</dbReference>
<keyword evidence="12" id="KW-0408">Iron</keyword>
<keyword evidence="6" id="KW-0349">Heme</keyword>
<evidence type="ECO:0000256" key="2">
    <source>
        <dbReference type="ARBA" id="ARBA00001970"/>
    </source>
</evidence>
<comment type="cofactor">
    <cofactor evidence="1">
        <name>FMN</name>
        <dbReference type="ChEBI" id="CHEBI:58210"/>
    </cofactor>
</comment>
<dbReference type="GO" id="GO:0004517">
    <property type="term" value="F:nitric-oxide synthase activity"/>
    <property type="evidence" value="ECO:0007669"/>
    <property type="project" value="UniProtKB-EC"/>
</dbReference>
<evidence type="ECO:0000256" key="11">
    <source>
        <dbReference type="ARBA" id="ARBA00023002"/>
    </source>
</evidence>
<evidence type="ECO:0000256" key="4">
    <source>
        <dbReference type="ARBA" id="ARBA00006267"/>
    </source>
</evidence>
<dbReference type="InterPro" id="IPR036119">
    <property type="entry name" value="NOS_N_sf"/>
</dbReference>
<evidence type="ECO:0000256" key="7">
    <source>
        <dbReference type="ARBA" id="ARBA00022643"/>
    </source>
</evidence>
<comment type="cofactor">
    <cofactor evidence="2">
        <name>heme b</name>
        <dbReference type="ChEBI" id="CHEBI:60344"/>
    </cofactor>
</comment>
<keyword evidence="7" id="KW-0285">Flavoprotein</keyword>
<dbReference type="InterPro" id="IPR050607">
    <property type="entry name" value="NOS"/>
</dbReference>
<dbReference type="InterPro" id="IPR029039">
    <property type="entry name" value="Flavoprotein-like_sf"/>
</dbReference>
<dbReference type="GO" id="GO:0010181">
    <property type="term" value="F:FMN binding"/>
    <property type="evidence" value="ECO:0007669"/>
    <property type="project" value="InterPro"/>
</dbReference>
<evidence type="ECO:0000256" key="6">
    <source>
        <dbReference type="ARBA" id="ARBA00022617"/>
    </source>
</evidence>
<dbReference type="GO" id="GO:0005516">
    <property type="term" value="F:calmodulin binding"/>
    <property type="evidence" value="ECO:0007669"/>
    <property type="project" value="UniProtKB-KW"/>
</dbReference>
<dbReference type="InterPro" id="IPR001094">
    <property type="entry name" value="Flavdoxin-like"/>
</dbReference>
<feature type="domain" description="Flavodoxin-like" evidence="13">
    <location>
        <begin position="500"/>
        <end position="625"/>
    </location>
</feature>
<dbReference type="GO" id="GO:0046872">
    <property type="term" value="F:metal ion binding"/>
    <property type="evidence" value="ECO:0007669"/>
    <property type="project" value="UniProtKB-KW"/>
</dbReference>
<dbReference type="InterPro" id="IPR044943">
    <property type="entry name" value="NOS_dom_1"/>
</dbReference>
<comment type="cofactor">
    <cofactor evidence="3">
        <name>FAD</name>
        <dbReference type="ChEBI" id="CHEBI:57692"/>
    </cofactor>
</comment>
<comment type="similarity">
    <text evidence="4">Belongs to the NOS family.</text>
</comment>
<keyword evidence="11" id="KW-0560">Oxidoreductase</keyword>
<keyword evidence="7" id="KW-0288">FMN</keyword>
<dbReference type="InterPro" id="IPR008254">
    <property type="entry name" value="Flavodoxin/NO_synth"/>
</dbReference>
<dbReference type="EC" id="1.14.13.39" evidence="5"/>
<protein>
    <recommendedName>
        <fullName evidence="5">nitric-oxide synthase (NADPH)</fullName>
        <ecNumber evidence="5">1.14.13.39</ecNumber>
    </recommendedName>
</protein>
<organism evidence="14">
    <name type="scientific">Timema tahoe</name>
    <dbReference type="NCBI Taxonomy" id="61484"/>
    <lineage>
        <taxon>Eukaryota</taxon>
        <taxon>Metazoa</taxon>
        <taxon>Ecdysozoa</taxon>
        <taxon>Arthropoda</taxon>
        <taxon>Hexapoda</taxon>
        <taxon>Insecta</taxon>
        <taxon>Pterygota</taxon>
        <taxon>Neoptera</taxon>
        <taxon>Polyneoptera</taxon>
        <taxon>Phasmatodea</taxon>
        <taxon>Timematodea</taxon>
        <taxon>Timematoidea</taxon>
        <taxon>Timematidae</taxon>
        <taxon>Timema</taxon>
    </lineage>
</organism>
<dbReference type="InterPro" id="IPR044940">
    <property type="entry name" value="NOS_dom_2"/>
</dbReference>
<dbReference type="SUPFAM" id="SSF56512">
    <property type="entry name" value="Nitric oxide (NO) synthase oxygenase domain"/>
    <property type="match status" value="1"/>
</dbReference>
<dbReference type="InterPro" id="IPR044944">
    <property type="entry name" value="NOS_dom_3"/>
</dbReference>
<dbReference type="AlphaFoldDB" id="A0A7R9NUU1"/>
<dbReference type="Gene3D" id="3.90.440.10">
    <property type="entry name" value="Nitric Oxide Synthase,Heme Domain,Chain A domain 2"/>
    <property type="match status" value="1"/>
</dbReference>
<dbReference type="Pfam" id="PF00258">
    <property type="entry name" value="Flavodoxin_1"/>
    <property type="match status" value="1"/>
</dbReference>
<dbReference type="InterPro" id="IPR004030">
    <property type="entry name" value="NOS_N"/>
</dbReference>
<keyword evidence="8" id="KW-0479">Metal-binding</keyword>
<dbReference type="EMBL" id="OE001574">
    <property type="protein sequence ID" value="CAD7457127.1"/>
    <property type="molecule type" value="Genomic_DNA"/>
</dbReference>
<dbReference type="GO" id="GO:0006809">
    <property type="term" value="P:nitric oxide biosynthetic process"/>
    <property type="evidence" value="ECO:0007669"/>
    <property type="project" value="InterPro"/>
</dbReference>